<dbReference type="AlphaFoldDB" id="A0A8S9S652"/>
<sequence length="69" mass="7408">MKSSNKGQTIGEKYSGIAFLQTPGRTPASGSPLGGTPVPRNEVLRVWSPGPPPSPRKRKASDKDNLPYF</sequence>
<evidence type="ECO:0000256" key="1">
    <source>
        <dbReference type="SAM" id="MobiDB-lite"/>
    </source>
</evidence>
<protein>
    <submittedName>
        <fullName evidence="2">Uncharacterized protein</fullName>
    </submittedName>
</protein>
<dbReference type="EMBL" id="QGKX02000088">
    <property type="protein sequence ID" value="KAF3588690.1"/>
    <property type="molecule type" value="Genomic_DNA"/>
</dbReference>
<gene>
    <name evidence="2" type="ORF">F2Q69_00028857</name>
</gene>
<evidence type="ECO:0000313" key="2">
    <source>
        <dbReference type="EMBL" id="KAF3588690.1"/>
    </source>
</evidence>
<accession>A0A8S9S652</accession>
<dbReference type="Proteomes" id="UP000712600">
    <property type="component" value="Unassembled WGS sequence"/>
</dbReference>
<name>A0A8S9S652_BRACR</name>
<evidence type="ECO:0000313" key="3">
    <source>
        <dbReference type="Proteomes" id="UP000712600"/>
    </source>
</evidence>
<reference evidence="2" key="1">
    <citation type="submission" date="2019-12" db="EMBL/GenBank/DDBJ databases">
        <title>Genome sequencing and annotation of Brassica cretica.</title>
        <authorList>
            <person name="Studholme D.J."/>
            <person name="Sarris P."/>
        </authorList>
    </citation>
    <scope>NUCLEOTIDE SEQUENCE</scope>
    <source>
        <strain evidence="2">PFS-109/04</strain>
        <tissue evidence="2">Leaf</tissue>
    </source>
</reference>
<comment type="caution">
    <text evidence="2">The sequence shown here is derived from an EMBL/GenBank/DDBJ whole genome shotgun (WGS) entry which is preliminary data.</text>
</comment>
<organism evidence="2 3">
    <name type="scientific">Brassica cretica</name>
    <name type="common">Mustard</name>
    <dbReference type="NCBI Taxonomy" id="69181"/>
    <lineage>
        <taxon>Eukaryota</taxon>
        <taxon>Viridiplantae</taxon>
        <taxon>Streptophyta</taxon>
        <taxon>Embryophyta</taxon>
        <taxon>Tracheophyta</taxon>
        <taxon>Spermatophyta</taxon>
        <taxon>Magnoliopsida</taxon>
        <taxon>eudicotyledons</taxon>
        <taxon>Gunneridae</taxon>
        <taxon>Pentapetalae</taxon>
        <taxon>rosids</taxon>
        <taxon>malvids</taxon>
        <taxon>Brassicales</taxon>
        <taxon>Brassicaceae</taxon>
        <taxon>Brassiceae</taxon>
        <taxon>Brassica</taxon>
    </lineage>
</organism>
<proteinExistence type="predicted"/>
<feature type="region of interest" description="Disordered" evidence="1">
    <location>
        <begin position="1"/>
        <end position="69"/>
    </location>
</feature>